<reference evidence="14" key="2">
    <citation type="submission" date="2020-09" db="EMBL/GenBank/DDBJ databases">
        <authorList>
            <person name="Sun Q."/>
            <person name="Zhou Y."/>
        </authorList>
    </citation>
    <scope>NUCLEOTIDE SEQUENCE</scope>
    <source>
        <strain evidence="14">CGMCC 1.12919</strain>
    </source>
</reference>
<feature type="binding site" evidence="9">
    <location>
        <position position="197"/>
    </location>
    <ligand>
        <name>1-deoxy-D-xylulose 5-phosphate</name>
        <dbReference type="ChEBI" id="CHEBI:57792"/>
    </ligand>
</feature>
<name>A0A916XFF6_9HYPH</name>
<dbReference type="SUPFAM" id="SSF69055">
    <property type="entry name" value="1-deoxy-D-xylulose-5-phosphate reductoisomerase, C-terminal domain"/>
    <property type="match status" value="1"/>
</dbReference>
<evidence type="ECO:0000256" key="1">
    <source>
        <dbReference type="ARBA" id="ARBA00005094"/>
    </source>
</evidence>
<dbReference type="InterPro" id="IPR013512">
    <property type="entry name" value="DXP_reductoisomerase_N"/>
</dbReference>
<comment type="function">
    <text evidence="9">Catalyzes the NADPH-dependent rearrangement and reduction of 1-deoxy-D-xylulose-5-phosphate (DXP) to 2-C-methyl-D-erythritol 4-phosphate (MEP).</text>
</comment>
<dbReference type="Pfam" id="PF08436">
    <property type="entry name" value="DXP_redisom_C"/>
    <property type="match status" value="1"/>
</dbReference>
<evidence type="ECO:0000256" key="3">
    <source>
        <dbReference type="ARBA" id="ARBA00022723"/>
    </source>
</evidence>
<evidence type="ECO:0000259" key="11">
    <source>
        <dbReference type="Pfam" id="PF02670"/>
    </source>
</evidence>
<accession>A0A916XFF6</accession>
<feature type="binding site" evidence="9">
    <location>
        <position position="150"/>
    </location>
    <ligand>
        <name>1-deoxy-D-xylulose 5-phosphate</name>
        <dbReference type="ChEBI" id="CHEBI:57792"/>
    </ligand>
</feature>
<dbReference type="EMBL" id="BMGG01000005">
    <property type="protein sequence ID" value="GGC69438.1"/>
    <property type="molecule type" value="Genomic_DNA"/>
</dbReference>
<dbReference type="GO" id="GO:0030604">
    <property type="term" value="F:1-deoxy-D-xylulose-5-phosphate reductoisomerase activity"/>
    <property type="evidence" value="ECO:0007669"/>
    <property type="project" value="UniProtKB-UniRule"/>
</dbReference>
<dbReference type="InterPro" id="IPR003821">
    <property type="entry name" value="DXP_reductoisomerase"/>
</dbReference>
<dbReference type="Gene3D" id="1.10.1740.10">
    <property type="match status" value="1"/>
</dbReference>
<feature type="binding site" evidence="9">
    <location>
        <position position="124"/>
    </location>
    <ligand>
        <name>NADPH</name>
        <dbReference type="ChEBI" id="CHEBI:57783"/>
    </ligand>
</feature>
<reference evidence="14" key="1">
    <citation type="journal article" date="2014" name="Int. J. Syst. Evol. Microbiol.">
        <title>Complete genome sequence of Corynebacterium casei LMG S-19264T (=DSM 44701T), isolated from a smear-ripened cheese.</title>
        <authorList>
            <consortium name="US DOE Joint Genome Institute (JGI-PGF)"/>
            <person name="Walter F."/>
            <person name="Albersmeier A."/>
            <person name="Kalinowski J."/>
            <person name="Ruckert C."/>
        </authorList>
    </citation>
    <scope>NUCLEOTIDE SEQUENCE</scope>
    <source>
        <strain evidence="14">CGMCC 1.12919</strain>
    </source>
</reference>
<feature type="domain" description="DXP reductoisomerase C-terminal" evidence="13">
    <location>
        <begin position="259"/>
        <end position="378"/>
    </location>
</feature>
<feature type="binding site" evidence="9">
    <location>
        <position position="215"/>
    </location>
    <ligand>
        <name>1-deoxy-D-xylulose 5-phosphate</name>
        <dbReference type="ChEBI" id="CHEBI:57792"/>
    </ligand>
</feature>
<keyword evidence="5 9" id="KW-0560">Oxidoreductase</keyword>
<dbReference type="HAMAP" id="MF_00183">
    <property type="entry name" value="DXP_reductoisom"/>
    <property type="match status" value="1"/>
</dbReference>
<evidence type="ECO:0000256" key="8">
    <source>
        <dbReference type="ARBA" id="ARBA00048543"/>
    </source>
</evidence>
<comment type="cofactor">
    <cofactor evidence="9">
        <name>Mg(2+)</name>
        <dbReference type="ChEBI" id="CHEBI:18420"/>
    </cofactor>
    <cofactor evidence="9">
        <name>Mn(2+)</name>
        <dbReference type="ChEBI" id="CHEBI:29035"/>
    </cofactor>
</comment>
<evidence type="ECO:0000256" key="6">
    <source>
        <dbReference type="ARBA" id="ARBA00023211"/>
    </source>
</evidence>
<dbReference type="Proteomes" id="UP000637002">
    <property type="component" value="Unassembled WGS sequence"/>
</dbReference>
<feature type="binding site" evidence="9">
    <location>
        <position position="11"/>
    </location>
    <ligand>
        <name>NADPH</name>
        <dbReference type="ChEBI" id="CHEBI:57783"/>
    </ligand>
</feature>
<dbReference type="RefSeq" id="WP_188609988.1">
    <property type="nucleotide sequence ID" value="NZ_BMGG01000005.1"/>
</dbReference>
<feature type="binding site" evidence="9">
    <location>
        <position position="203"/>
    </location>
    <ligand>
        <name>NADPH</name>
        <dbReference type="ChEBI" id="CHEBI:57783"/>
    </ligand>
</feature>
<dbReference type="PANTHER" id="PTHR30525">
    <property type="entry name" value="1-DEOXY-D-XYLULOSE 5-PHOSPHATE REDUCTOISOMERASE"/>
    <property type="match status" value="1"/>
</dbReference>
<evidence type="ECO:0000256" key="2">
    <source>
        <dbReference type="ARBA" id="ARBA00006825"/>
    </source>
</evidence>
<feature type="binding site" evidence="9">
    <location>
        <position position="174"/>
    </location>
    <ligand>
        <name>1-deoxy-D-xylulose 5-phosphate</name>
        <dbReference type="ChEBI" id="CHEBI:57792"/>
    </ligand>
</feature>
<comment type="catalytic activity">
    <reaction evidence="8">
        <text>2-C-methyl-D-erythritol 4-phosphate + NADP(+) = 1-deoxy-D-xylulose 5-phosphate + NADPH + H(+)</text>
        <dbReference type="Rhea" id="RHEA:13717"/>
        <dbReference type="ChEBI" id="CHEBI:15378"/>
        <dbReference type="ChEBI" id="CHEBI:57783"/>
        <dbReference type="ChEBI" id="CHEBI:57792"/>
        <dbReference type="ChEBI" id="CHEBI:58262"/>
        <dbReference type="ChEBI" id="CHEBI:58349"/>
        <dbReference type="EC" id="1.1.1.267"/>
    </reaction>
    <physiologicalReaction direction="right-to-left" evidence="8">
        <dbReference type="Rhea" id="RHEA:13719"/>
    </physiologicalReaction>
</comment>
<keyword evidence="4 9" id="KW-0521">NADP</keyword>
<proteinExistence type="inferred from homology"/>
<dbReference type="GO" id="GO:0051484">
    <property type="term" value="P:isopentenyl diphosphate biosynthetic process, methylerythritol 4-phosphate pathway involved in terpenoid biosynthetic process"/>
    <property type="evidence" value="ECO:0007669"/>
    <property type="project" value="UniProtKB-ARBA"/>
</dbReference>
<evidence type="ECO:0000256" key="4">
    <source>
        <dbReference type="ARBA" id="ARBA00022857"/>
    </source>
</evidence>
<feature type="binding site" evidence="9">
    <location>
        <position position="123"/>
    </location>
    <ligand>
        <name>1-deoxy-D-xylulose 5-phosphate</name>
        <dbReference type="ChEBI" id="CHEBI:57792"/>
    </ligand>
</feature>
<dbReference type="GO" id="GO:0070402">
    <property type="term" value="F:NADPH binding"/>
    <property type="evidence" value="ECO:0007669"/>
    <property type="project" value="InterPro"/>
</dbReference>
<evidence type="ECO:0000259" key="13">
    <source>
        <dbReference type="Pfam" id="PF13288"/>
    </source>
</evidence>
<evidence type="ECO:0000256" key="5">
    <source>
        <dbReference type="ARBA" id="ARBA00023002"/>
    </source>
</evidence>
<dbReference type="PANTHER" id="PTHR30525:SF0">
    <property type="entry name" value="1-DEOXY-D-XYLULOSE 5-PHOSPHATE REDUCTOISOMERASE, CHLOROPLASTIC"/>
    <property type="match status" value="1"/>
</dbReference>
<evidence type="ECO:0000259" key="12">
    <source>
        <dbReference type="Pfam" id="PF08436"/>
    </source>
</evidence>
<feature type="binding site" evidence="9">
    <location>
        <position position="149"/>
    </location>
    <ligand>
        <name>1-deoxy-D-xylulose 5-phosphate</name>
        <dbReference type="ChEBI" id="CHEBI:57792"/>
    </ligand>
</feature>
<dbReference type="GO" id="GO:0030145">
    <property type="term" value="F:manganese ion binding"/>
    <property type="evidence" value="ECO:0007669"/>
    <property type="project" value="TreeGrafter"/>
</dbReference>
<dbReference type="InterPro" id="IPR036291">
    <property type="entry name" value="NAD(P)-bd_dom_sf"/>
</dbReference>
<keyword evidence="6 9" id="KW-0464">Manganese</keyword>
<keyword evidence="9" id="KW-0460">Magnesium</keyword>
<evidence type="ECO:0000313" key="15">
    <source>
        <dbReference type="Proteomes" id="UP000637002"/>
    </source>
</evidence>
<feature type="binding site" evidence="9">
    <location>
        <position position="219"/>
    </location>
    <ligand>
        <name>Mn(2+)</name>
        <dbReference type="ChEBI" id="CHEBI:29035"/>
    </ligand>
</feature>
<dbReference type="PIRSF" id="PIRSF006205">
    <property type="entry name" value="Dxp_reductismrs"/>
    <property type="match status" value="1"/>
</dbReference>
<evidence type="ECO:0000256" key="7">
    <source>
        <dbReference type="ARBA" id="ARBA00023229"/>
    </source>
</evidence>
<comment type="caution">
    <text evidence="9">Lacks conserved residue(s) required for the propagation of feature annotation.</text>
</comment>
<feature type="binding site" evidence="9">
    <location>
        <position position="150"/>
    </location>
    <ligand>
        <name>Mn(2+)</name>
        <dbReference type="ChEBI" id="CHEBI:29035"/>
    </ligand>
</feature>
<dbReference type="NCBIfam" id="TIGR00243">
    <property type="entry name" value="Dxr"/>
    <property type="match status" value="1"/>
</dbReference>
<sequence>MRRRIIVLGATGSVGRSTVDLLLRHRDRFEVTALVGHRDAAGLAALARQLNAGCAVLADESQAGALREALGPAGIAAGAGSTAVLEAVERECDIVVGAIAGTAGLRATHAALKPGRTLALANKETLVCAGEPFMRDARERGVPILPVDSEHNALLQALGGQPVEAVERMTITASGGPFRTWSAERLLTVTPEQALAHPTWSMGAKISIDSATLMNKGLELIEAMHLFAIAPERLDAVIHPQSVVHGLVAFRDGAVTAGLAMPDMRVPIAYCLGLPERLDAPTPRLDLAALGSLTFEVPDVTRFPALALARAAMMAGGAMPAILNAANEIAVAAFLDRRLAFHGIPALVEEVCARLAVLGDSRPGSVDEALEVDQTARRVAEEVARAGQGGRVTRPHRLATANPGR</sequence>
<dbReference type="InterPro" id="IPR026877">
    <property type="entry name" value="DXPR_C"/>
</dbReference>
<keyword evidence="15" id="KW-1185">Reference proteome</keyword>
<keyword evidence="3 9" id="KW-0479">Metal-binding</keyword>
<feature type="binding site" evidence="9">
    <location>
        <position position="122"/>
    </location>
    <ligand>
        <name>NADPH</name>
        <dbReference type="ChEBI" id="CHEBI:57783"/>
    </ligand>
</feature>
<feature type="region of interest" description="Disordered" evidence="10">
    <location>
        <begin position="384"/>
        <end position="405"/>
    </location>
</feature>
<dbReference type="Pfam" id="PF02670">
    <property type="entry name" value="DXP_reductoisom"/>
    <property type="match status" value="1"/>
</dbReference>
<feature type="binding site" evidence="9">
    <location>
        <position position="14"/>
    </location>
    <ligand>
        <name>NADPH</name>
        <dbReference type="ChEBI" id="CHEBI:57783"/>
    </ligand>
</feature>
<dbReference type="InterPro" id="IPR036169">
    <property type="entry name" value="DXPR_C_sf"/>
</dbReference>
<organism evidence="14 15">
    <name type="scientific">Chelatococcus reniformis</name>
    <dbReference type="NCBI Taxonomy" id="1494448"/>
    <lineage>
        <taxon>Bacteria</taxon>
        <taxon>Pseudomonadati</taxon>
        <taxon>Pseudomonadota</taxon>
        <taxon>Alphaproteobacteria</taxon>
        <taxon>Hyphomicrobiales</taxon>
        <taxon>Chelatococcaceae</taxon>
        <taxon>Chelatococcus</taxon>
    </lineage>
</organism>
<feature type="binding site" evidence="9">
    <location>
        <position position="38"/>
    </location>
    <ligand>
        <name>NADPH</name>
        <dbReference type="ChEBI" id="CHEBI:57783"/>
    </ligand>
</feature>
<feature type="binding site" evidence="9">
    <location>
        <position position="148"/>
    </location>
    <ligand>
        <name>Mn(2+)</name>
        <dbReference type="ChEBI" id="CHEBI:29035"/>
    </ligand>
</feature>
<evidence type="ECO:0000256" key="10">
    <source>
        <dbReference type="SAM" id="MobiDB-lite"/>
    </source>
</evidence>
<comment type="pathway">
    <text evidence="1 9">Isoprenoid biosynthesis; isopentenyl diphosphate biosynthesis via DXP pathway; isopentenyl diphosphate from 1-deoxy-D-xylulose 5-phosphate: step 1/6.</text>
</comment>
<dbReference type="FunFam" id="3.40.50.720:FF:000045">
    <property type="entry name" value="1-deoxy-D-xylulose 5-phosphate reductoisomerase"/>
    <property type="match status" value="1"/>
</dbReference>
<dbReference type="AlphaFoldDB" id="A0A916XFF6"/>
<dbReference type="Pfam" id="PF13288">
    <property type="entry name" value="DXPR_C"/>
    <property type="match status" value="1"/>
</dbReference>
<dbReference type="InterPro" id="IPR013644">
    <property type="entry name" value="DXP_reductoisomerase_C"/>
</dbReference>
<dbReference type="SUPFAM" id="SSF55347">
    <property type="entry name" value="Glyceraldehyde-3-phosphate dehydrogenase-like, C-terminal domain"/>
    <property type="match status" value="1"/>
</dbReference>
<dbReference type="SUPFAM" id="SSF51735">
    <property type="entry name" value="NAD(P)-binding Rossmann-fold domains"/>
    <property type="match status" value="1"/>
</dbReference>
<gene>
    <name evidence="9 14" type="primary">dxr</name>
    <name evidence="14" type="ORF">GCM10010994_30030</name>
</gene>
<feature type="domain" description="1-deoxy-D-xylulose 5-phosphate reductoisomerase N-terminal" evidence="11">
    <location>
        <begin position="5"/>
        <end position="130"/>
    </location>
</feature>
<evidence type="ECO:0000256" key="9">
    <source>
        <dbReference type="HAMAP-Rule" id="MF_00183"/>
    </source>
</evidence>
<comment type="similarity">
    <text evidence="2 9">Belongs to the DXR family.</text>
</comment>
<keyword evidence="7 9" id="KW-0414">Isoprene biosynthesis</keyword>
<comment type="caution">
    <text evidence="14">The sequence shown here is derived from an EMBL/GenBank/DDBJ whole genome shotgun (WGS) entry which is preliminary data.</text>
</comment>
<protein>
    <recommendedName>
        <fullName evidence="9">1-deoxy-D-xylulose 5-phosphate reductoisomerase</fullName>
        <shortName evidence="9">DXP reductoisomerase</shortName>
        <ecNumber evidence="9">1.1.1.267</ecNumber>
    </recommendedName>
    <alternativeName>
        <fullName evidence="9">1-deoxyxylulose-5-phosphate reductoisomerase</fullName>
    </alternativeName>
    <alternativeName>
        <fullName evidence="9">2-C-methyl-D-erythritol 4-phosphate synthase</fullName>
    </alternativeName>
</protein>
<dbReference type="EC" id="1.1.1.267" evidence="9"/>
<feature type="binding site" evidence="9">
    <location>
        <position position="210"/>
    </location>
    <ligand>
        <name>1-deoxy-D-xylulose 5-phosphate</name>
        <dbReference type="ChEBI" id="CHEBI:57792"/>
    </ligand>
</feature>
<feature type="binding site" evidence="9">
    <location>
        <position position="13"/>
    </location>
    <ligand>
        <name>NADPH</name>
        <dbReference type="ChEBI" id="CHEBI:57783"/>
    </ligand>
</feature>
<feature type="binding site" evidence="9">
    <location>
        <position position="219"/>
    </location>
    <ligand>
        <name>1-deoxy-D-xylulose 5-phosphate</name>
        <dbReference type="ChEBI" id="CHEBI:57792"/>
    </ligand>
</feature>
<feature type="domain" description="1-deoxy-D-xylulose 5-phosphate reductoisomerase C-terminal" evidence="12">
    <location>
        <begin position="144"/>
        <end position="227"/>
    </location>
</feature>
<evidence type="ECO:0000313" key="14">
    <source>
        <dbReference type="EMBL" id="GGC69438.1"/>
    </source>
</evidence>
<dbReference type="Gene3D" id="3.40.50.720">
    <property type="entry name" value="NAD(P)-binding Rossmann-like Domain"/>
    <property type="match status" value="1"/>
</dbReference>
<feature type="binding site" evidence="9">
    <location>
        <position position="216"/>
    </location>
    <ligand>
        <name>1-deoxy-D-xylulose 5-phosphate</name>
        <dbReference type="ChEBI" id="CHEBI:57792"/>
    </ligand>
</feature>
<feature type="binding site" evidence="9">
    <location>
        <position position="12"/>
    </location>
    <ligand>
        <name>NADPH</name>
        <dbReference type="ChEBI" id="CHEBI:57783"/>
    </ligand>
</feature>